<protein>
    <submittedName>
        <fullName evidence="8">RNA polymerase, sigma-24 subunit, RpoE</fullName>
    </submittedName>
</protein>
<accession>A0A1H1JJT0</accession>
<proteinExistence type="inferred from homology"/>
<dbReference type="InterPro" id="IPR013325">
    <property type="entry name" value="RNA_pol_sigma_r2"/>
</dbReference>
<dbReference type="RefSeq" id="WP_176078998.1">
    <property type="nucleotide sequence ID" value="NZ_FNKX01000002.1"/>
</dbReference>
<sequence>MEPPPTSHPMTDRDSDITATVVRERTRLVNFIRRRIRDPDDAEDILQDVFHEFVQAYRLPAPIEQASAWLFRAARNRIIDRFRKKKEQPLTDLSEAEDETTGEYRLDLALPAHDAGPEALYARAVLLKALQDALDELPPNQREVFIAHELEGRPFKDMVAESGVTLNTLLARKRYAVLHLRARLQAIYDELDI</sequence>
<dbReference type="Gene3D" id="1.10.10.10">
    <property type="entry name" value="Winged helix-like DNA-binding domain superfamily/Winged helix DNA-binding domain"/>
    <property type="match status" value="1"/>
</dbReference>
<evidence type="ECO:0000313" key="8">
    <source>
        <dbReference type="EMBL" id="SDR50291.1"/>
    </source>
</evidence>
<dbReference type="GO" id="GO:0006352">
    <property type="term" value="P:DNA-templated transcription initiation"/>
    <property type="evidence" value="ECO:0007669"/>
    <property type="project" value="InterPro"/>
</dbReference>
<dbReference type="InterPro" id="IPR036388">
    <property type="entry name" value="WH-like_DNA-bd_sf"/>
</dbReference>
<dbReference type="GO" id="GO:0003677">
    <property type="term" value="F:DNA binding"/>
    <property type="evidence" value="ECO:0007669"/>
    <property type="project" value="UniProtKB-KW"/>
</dbReference>
<evidence type="ECO:0000259" key="7">
    <source>
        <dbReference type="Pfam" id="PF08281"/>
    </source>
</evidence>
<evidence type="ECO:0000256" key="3">
    <source>
        <dbReference type="ARBA" id="ARBA00023082"/>
    </source>
</evidence>
<feature type="domain" description="RNA polymerase sigma factor 70 region 4 type 2" evidence="7">
    <location>
        <begin position="128"/>
        <end position="168"/>
    </location>
</feature>
<feature type="domain" description="RNA polymerase sigma-70 region 2" evidence="6">
    <location>
        <begin position="23"/>
        <end position="86"/>
    </location>
</feature>
<dbReference type="Proteomes" id="UP000199365">
    <property type="component" value="Unassembled WGS sequence"/>
</dbReference>
<organism evidence="8 9">
    <name type="scientific">Paraburkholderia tuberum</name>
    <dbReference type="NCBI Taxonomy" id="157910"/>
    <lineage>
        <taxon>Bacteria</taxon>
        <taxon>Pseudomonadati</taxon>
        <taxon>Pseudomonadota</taxon>
        <taxon>Betaproteobacteria</taxon>
        <taxon>Burkholderiales</taxon>
        <taxon>Burkholderiaceae</taxon>
        <taxon>Paraburkholderia</taxon>
    </lineage>
</organism>
<dbReference type="SUPFAM" id="SSF88946">
    <property type="entry name" value="Sigma2 domain of RNA polymerase sigma factors"/>
    <property type="match status" value="1"/>
</dbReference>
<dbReference type="AlphaFoldDB" id="A0A1H1JJT0"/>
<evidence type="ECO:0000313" key="9">
    <source>
        <dbReference type="Proteomes" id="UP000199365"/>
    </source>
</evidence>
<reference evidence="9" key="1">
    <citation type="submission" date="2016-10" db="EMBL/GenBank/DDBJ databases">
        <authorList>
            <person name="Varghese N."/>
            <person name="Submissions S."/>
        </authorList>
    </citation>
    <scope>NUCLEOTIDE SEQUENCE [LARGE SCALE GENOMIC DNA]</scope>
    <source>
        <strain evidence="9">DUS833</strain>
    </source>
</reference>
<dbReference type="InterPro" id="IPR013249">
    <property type="entry name" value="RNA_pol_sigma70_r4_t2"/>
</dbReference>
<evidence type="ECO:0000256" key="5">
    <source>
        <dbReference type="ARBA" id="ARBA00023163"/>
    </source>
</evidence>
<keyword evidence="9" id="KW-1185">Reference proteome</keyword>
<dbReference type="Pfam" id="PF08281">
    <property type="entry name" value="Sigma70_r4_2"/>
    <property type="match status" value="1"/>
</dbReference>
<dbReference type="InterPro" id="IPR039425">
    <property type="entry name" value="RNA_pol_sigma-70-like"/>
</dbReference>
<evidence type="ECO:0000256" key="1">
    <source>
        <dbReference type="ARBA" id="ARBA00010641"/>
    </source>
</evidence>
<dbReference type="NCBIfam" id="TIGR02937">
    <property type="entry name" value="sigma70-ECF"/>
    <property type="match status" value="1"/>
</dbReference>
<dbReference type="InterPro" id="IPR014284">
    <property type="entry name" value="RNA_pol_sigma-70_dom"/>
</dbReference>
<dbReference type="PANTHER" id="PTHR43133">
    <property type="entry name" value="RNA POLYMERASE ECF-TYPE SIGMA FACTO"/>
    <property type="match status" value="1"/>
</dbReference>
<name>A0A1H1JJT0_9BURK</name>
<keyword evidence="3" id="KW-0731">Sigma factor</keyword>
<gene>
    <name evidence="8" type="ORF">SAMN05445850_5031</name>
</gene>
<dbReference type="InterPro" id="IPR007627">
    <property type="entry name" value="RNA_pol_sigma70_r2"/>
</dbReference>
<dbReference type="PANTHER" id="PTHR43133:SF8">
    <property type="entry name" value="RNA POLYMERASE SIGMA FACTOR HI_1459-RELATED"/>
    <property type="match status" value="1"/>
</dbReference>
<dbReference type="STRING" id="157910.SAMN05445850_5031"/>
<dbReference type="GO" id="GO:0016987">
    <property type="term" value="F:sigma factor activity"/>
    <property type="evidence" value="ECO:0007669"/>
    <property type="project" value="UniProtKB-KW"/>
</dbReference>
<dbReference type="InterPro" id="IPR013324">
    <property type="entry name" value="RNA_pol_sigma_r3/r4-like"/>
</dbReference>
<keyword evidence="2" id="KW-0805">Transcription regulation</keyword>
<evidence type="ECO:0000259" key="6">
    <source>
        <dbReference type="Pfam" id="PF04542"/>
    </source>
</evidence>
<evidence type="ECO:0000256" key="4">
    <source>
        <dbReference type="ARBA" id="ARBA00023125"/>
    </source>
</evidence>
<evidence type="ECO:0000256" key="2">
    <source>
        <dbReference type="ARBA" id="ARBA00023015"/>
    </source>
</evidence>
<dbReference type="SUPFAM" id="SSF88659">
    <property type="entry name" value="Sigma3 and sigma4 domains of RNA polymerase sigma factors"/>
    <property type="match status" value="1"/>
</dbReference>
<comment type="similarity">
    <text evidence="1">Belongs to the sigma-70 factor family. ECF subfamily.</text>
</comment>
<dbReference type="EMBL" id="FNKX01000002">
    <property type="protein sequence ID" value="SDR50291.1"/>
    <property type="molecule type" value="Genomic_DNA"/>
</dbReference>
<dbReference type="Gene3D" id="1.10.1740.10">
    <property type="match status" value="1"/>
</dbReference>
<keyword evidence="4" id="KW-0238">DNA-binding</keyword>
<dbReference type="Pfam" id="PF04542">
    <property type="entry name" value="Sigma70_r2"/>
    <property type="match status" value="1"/>
</dbReference>
<keyword evidence="5" id="KW-0804">Transcription</keyword>